<comment type="similarity">
    <text evidence="2 6">Belongs to the GINS3/PSF3 family.</text>
</comment>
<evidence type="ECO:0000256" key="5">
    <source>
        <dbReference type="ARBA" id="ARBA00023242"/>
    </source>
</evidence>
<dbReference type="InterPro" id="IPR055221">
    <property type="entry name" value="PSF3_N"/>
</dbReference>
<dbReference type="CDD" id="cd11713">
    <property type="entry name" value="GINS_A_psf3"/>
    <property type="match status" value="1"/>
</dbReference>
<dbReference type="Pfam" id="PF22466">
    <property type="entry name" value="PSF3_N"/>
    <property type="match status" value="1"/>
</dbReference>
<evidence type="ECO:0000256" key="6">
    <source>
        <dbReference type="RuleBase" id="RU367161"/>
    </source>
</evidence>
<dbReference type="InterPro" id="IPR038437">
    <property type="entry name" value="GINS_Psf3_sf"/>
</dbReference>
<dbReference type="SUPFAM" id="SSF160059">
    <property type="entry name" value="PriA/YqbF domain"/>
    <property type="match status" value="1"/>
</dbReference>
<comment type="subcellular location">
    <subcellularLocation>
        <location evidence="1 6">Nucleus</location>
    </subcellularLocation>
</comment>
<proteinExistence type="inferred from homology"/>
<comment type="function">
    <text evidence="6">The GINS complex plays an essential role in the initiation of DNA replication.</text>
</comment>
<evidence type="ECO:0000259" key="7">
    <source>
        <dbReference type="Pfam" id="PF05916"/>
    </source>
</evidence>
<dbReference type="InterPro" id="IPR010492">
    <property type="entry name" value="GINS_Psf3"/>
</dbReference>
<feature type="domain" description="GINS subunit" evidence="7">
    <location>
        <begin position="72"/>
        <end position="182"/>
    </location>
</feature>
<evidence type="ECO:0000313" key="9">
    <source>
        <dbReference type="EMBL" id="WFD39607.1"/>
    </source>
</evidence>
<accession>A0AAF0F7A3</accession>
<evidence type="ECO:0000256" key="3">
    <source>
        <dbReference type="ARBA" id="ARBA00015140"/>
    </source>
</evidence>
<dbReference type="SUPFAM" id="SSF158573">
    <property type="entry name" value="GINS helical bundle-like"/>
    <property type="match status" value="1"/>
</dbReference>
<feature type="domain" description="DNA replication complex GINS protein PSF3 N-terminal" evidence="8">
    <location>
        <begin position="6"/>
        <end position="58"/>
    </location>
</feature>
<reference evidence="9" key="1">
    <citation type="submission" date="2023-03" db="EMBL/GenBank/DDBJ databases">
        <title>Mating type loci evolution in Malassezia.</title>
        <authorList>
            <person name="Coelho M.A."/>
        </authorList>
    </citation>
    <scope>NUCLEOTIDE SEQUENCE</scope>
    <source>
        <strain evidence="9">CBS 9431</strain>
    </source>
</reference>
<keyword evidence="5 6" id="KW-0539">Nucleus</keyword>
<gene>
    <name evidence="9" type="primary">PSF3</name>
    <name evidence="9" type="ORF">MJAP1_002587</name>
</gene>
<dbReference type="GO" id="GO:0000811">
    <property type="term" value="C:GINS complex"/>
    <property type="evidence" value="ECO:0007669"/>
    <property type="project" value="UniProtKB-UniRule"/>
</dbReference>
<name>A0AAF0F7A3_9BASI</name>
<keyword evidence="10" id="KW-1185">Reference proteome</keyword>
<evidence type="ECO:0000313" key="10">
    <source>
        <dbReference type="Proteomes" id="UP001217754"/>
    </source>
</evidence>
<dbReference type="CDD" id="cd21693">
    <property type="entry name" value="GINS_B_Psf3"/>
    <property type="match status" value="1"/>
</dbReference>
<dbReference type="InterPro" id="IPR036224">
    <property type="entry name" value="GINS_bundle-like_dom_sf"/>
</dbReference>
<evidence type="ECO:0000256" key="1">
    <source>
        <dbReference type="ARBA" id="ARBA00004123"/>
    </source>
</evidence>
<keyword evidence="4 6" id="KW-0235">DNA replication</keyword>
<dbReference type="GO" id="GO:1902975">
    <property type="term" value="P:mitotic DNA replication initiation"/>
    <property type="evidence" value="ECO:0007669"/>
    <property type="project" value="TreeGrafter"/>
</dbReference>
<organism evidence="9 10">
    <name type="scientific">Malassezia japonica</name>
    <dbReference type="NCBI Taxonomy" id="223818"/>
    <lineage>
        <taxon>Eukaryota</taxon>
        <taxon>Fungi</taxon>
        <taxon>Dikarya</taxon>
        <taxon>Basidiomycota</taxon>
        <taxon>Ustilaginomycotina</taxon>
        <taxon>Malasseziomycetes</taxon>
        <taxon>Malasseziales</taxon>
        <taxon>Malasseziaceae</taxon>
        <taxon>Malassezia</taxon>
    </lineage>
</organism>
<dbReference type="PANTHER" id="PTHR22768">
    <property type="entry name" value="DNA REPLICATION COMPLEX GINS PROTEIN PSF3"/>
    <property type="match status" value="1"/>
</dbReference>
<dbReference type="Pfam" id="PF05916">
    <property type="entry name" value="Sld5"/>
    <property type="match status" value="1"/>
</dbReference>
<comment type="subunit">
    <text evidence="6">Component of the GINS complex.</text>
</comment>
<evidence type="ECO:0000256" key="4">
    <source>
        <dbReference type="ARBA" id="ARBA00022705"/>
    </source>
</evidence>
<dbReference type="GeneID" id="85226238"/>
<evidence type="ECO:0000256" key="2">
    <source>
        <dbReference type="ARBA" id="ARBA00006343"/>
    </source>
</evidence>
<dbReference type="PANTHER" id="PTHR22768:SF0">
    <property type="entry name" value="DNA REPLICATION COMPLEX GINS PROTEIN PSF3"/>
    <property type="match status" value="1"/>
</dbReference>
<dbReference type="InterPro" id="IPR021151">
    <property type="entry name" value="GINS_A"/>
</dbReference>
<dbReference type="RefSeq" id="XP_060122504.1">
    <property type="nucleotide sequence ID" value="XM_060266521.1"/>
</dbReference>
<dbReference type="Proteomes" id="UP001217754">
    <property type="component" value="Chromosome 4"/>
</dbReference>
<dbReference type="Gene3D" id="1.20.58.2050">
    <property type="match status" value="1"/>
</dbReference>
<evidence type="ECO:0000259" key="8">
    <source>
        <dbReference type="Pfam" id="PF22466"/>
    </source>
</evidence>
<protein>
    <recommendedName>
        <fullName evidence="3 6">DNA replication complex GINS protein PSF3</fullName>
    </recommendedName>
</protein>
<sequence length="190" mass="21137">MDPDYWSVEAILAEGQRLPCVFQVDVPGLGHLEESGEVDMHKNTRIELVYWMAHLLAVYDIVTIQQPRAYGARVRSALEASASSVQLRSLLPYWYALAVRLARLLASEDLQALLSKVRRLAHQTYIGRLARIYELAILLSPGGDGRVSGDASLSMEMQNFLQGLDESEALLLQAGQVSTRTMQEYLTGSD</sequence>
<dbReference type="EMBL" id="CP119961">
    <property type="protein sequence ID" value="WFD39607.1"/>
    <property type="molecule type" value="Genomic_DNA"/>
</dbReference>
<dbReference type="AlphaFoldDB" id="A0AAF0F7A3"/>